<dbReference type="AlphaFoldDB" id="E1JVJ2"/>
<accession>E1JVJ2</accession>
<name>E1JVJ2_SOLFR</name>
<dbReference type="CDD" id="cd06243">
    <property type="entry name" value="M14_CP_Csd4-like"/>
    <property type="match status" value="1"/>
</dbReference>
<dbReference type="RefSeq" id="WP_005992844.1">
    <property type="nucleotide sequence ID" value="NZ_AECZ01000009.1"/>
</dbReference>
<dbReference type="Gene3D" id="3.40.630.10">
    <property type="entry name" value="Zn peptidases"/>
    <property type="match status" value="1"/>
</dbReference>
<evidence type="ECO:0008006" key="6">
    <source>
        <dbReference type="Google" id="ProtNLM"/>
    </source>
</evidence>
<dbReference type="STRING" id="596151.DesfrDRAFT_1641"/>
<evidence type="ECO:0000259" key="2">
    <source>
        <dbReference type="Pfam" id="PF17033"/>
    </source>
</evidence>
<evidence type="ECO:0000256" key="1">
    <source>
        <dbReference type="SAM" id="SignalP"/>
    </source>
</evidence>
<evidence type="ECO:0000313" key="4">
    <source>
        <dbReference type="EMBL" id="EFL51480.1"/>
    </source>
</evidence>
<dbReference type="InterPro" id="IPR031489">
    <property type="entry name" value="Peptidase_M99"/>
</dbReference>
<evidence type="ECO:0000259" key="3">
    <source>
        <dbReference type="Pfam" id="PF17129"/>
    </source>
</evidence>
<dbReference type="InterPro" id="IPR033397">
    <property type="entry name" value="Metallo_peptidase_C"/>
</dbReference>
<keyword evidence="5" id="KW-1185">Reference proteome</keyword>
<evidence type="ECO:0000313" key="5">
    <source>
        <dbReference type="Proteomes" id="UP000006250"/>
    </source>
</evidence>
<reference evidence="4 5" key="1">
    <citation type="submission" date="2010-08" db="EMBL/GenBank/DDBJ databases">
        <title>The draft genome of Desulfovibrio fructosovorans JJ.</title>
        <authorList>
            <consortium name="US DOE Joint Genome Institute (JGI-PGF)"/>
            <person name="Lucas S."/>
            <person name="Copeland A."/>
            <person name="Lapidus A."/>
            <person name="Cheng J.-F."/>
            <person name="Bruce D."/>
            <person name="Goodwin L."/>
            <person name="Pitluck S."/>
            <person name="Land M.L."/>
            <person name="Hauser L."/>
            <person name="Chang Y.-J."/>
            <person name="Jeffries C."/>
            <person name="Wall J.D."/>
            <person name="Stahl D.A."/>
            <person name="Arkin A.P."/>
            <person name="Dehal P."/>
            <person name="Stolyar S.M."/>
            <person name="Hazen T.C."/>
            <person name="Woyke T.J."/>
        </authorList>
    </citation>
    <scope>NUCLEOTIDE SEQUENCE [LARGE SCALE GENOMIC DNA]</scope>
    <source>
        <strain evidence="4 5">JJ</strain>
    </source>
</reference>
<feature type="domain" description="D,L-carboxypeptidase peptidase" evidence="2">
    <location>
        <begin position="35"/>
        <end position="265"/>
    </location>
</feature>
<dbReference type="OrthoDB" id="10830at2"/>
<sequence precursor="true">MRSILIALLLSAFASTAFGGNLDFTLHKLDSGRPGPTVLVVGGIQGDEPGGFYTAALLVSHYKIKTGAVWVVPNLNFLSIIHNSRGMHGDMNRKFADLDPKDPEYAAIQKIKAIITDKRVDAVLHLHDGWGYYSPTYVSDWQCPARWGQSVIIDQTSVPGARFGDLQALAQKAVDDANQHLYEELHAYHVKNTHTHDLNNETAKEMSKTLTYFAINHGKPAFGIEGSKNITPFMSAYYHLAVVESFLNSFGIEFERTFPLDTKQVAEALQSNVDVSFFDNKVYLDLRNARARLRYIPLKKGSAVEYRPGSPIMALVSADKSLRVYFGNKNVTELDPQYFDYDTSLDAVPMTIDGTRRTVPFGSVVNVAGSFVVEPNHDYRVNVIGYAKPGHDDEGGLTIRRDDLKAGYSVDKDGSIYRVEVYKGDKFCGMILAAFQPDEAPRMAKARNDKLLTRLKTSGALELGR</sequence>
<feature type="signal peptide" evidence="1">
    <location>
        <begin position="1"/>
        <end position="19"/>
    </location>
</feature>
<comment type="caution">
    <text evidence="4">The sequence shown here is derived from an EMBL/GenBank/DDBJ whole genome shotgun (WGS) entry which is preliminary data.</text>
</comment>
<keyword evidence="1" id="KW-0732">Signal</keyword>
<protein>
    <recommendedName>
        <fullName evidence="6">Succinylglutamate desuccinylase/aspartoacylase</fullName>
    </recommendedName>
</protein>
<organism evidence="4 5">
    <name type="scientific">Solidesulfovibrio fructosivorans JJ]</name>
    <dbReference type="NCBI Taxonomy" id="596151"/>
    <lineage>
        <taxon>Bacteria</taxon>
        <taxon>Pseudomonadati</taxon>
        <taxon>Thermodesulfobacteriota</taxon>
        <taxon>Desulfovibrionia</taxon>
        <taxon>Desulfovibrionales</taxon>
        <taxon>Desulfovibrionaceae</taxon>
        <taxon>Solidesulfovibrio</taxon>
    </lineage>
</organism>
<dbReference type="EMBL" id="AECZ01000009">
    <property type="protein sequence ID" value="EFL51480.1"/>
    <property type="molecule type" value="Genomic_DNA"/>
</dbReference>
<dbReference type="Pfam" id="PF17129">
    <property type="entry name" value="Peptidase_M99_C"/>
    <property type="match status" value="1"/>
</dbReference>
<feature type="chain" id="PRO_5003147974" description="Succinylglutamate desuccinylase/aspartoacylase" evidence="1">
    <location>
        <begin position="20"/>
        <end position="465"/>
    </location>
</feature>
<dbReference type="Pfam" id="PF17033">
    <property type="entry name" value="Peptidase_M99"/>
    <property type="match status" value="1"/>
</dbReference>
<proteinExistence type="predicted"/>
<dbReference type="Proteomes" id="UP000006250">
    <property type="component" value="Unassembled WGS sequence"/>
</dbReference>
<gene>
    <name evidence="4" type="ORF">DesfrDRAFT_1641</name>
</gene>
<dbReference type="SUPFAM" id="SSF53187">
    <property type="entry name" value="Zn-dependent exopeptidases"/>
    <property type="match status" value="1"/>
</dbReference>
<feature type="domain" description="Metallo-carboxypeptidase C-terminal" evidence="3">
    <location>
        <begin position="341"/>
        <end position="436"/>
    </location>
</feature>
<dbReference type="eggNOG" id="COG3608">
    <property type="taxonomic scope" value="Bacteria"/>
</dbReference>